<evidence type="ECO:0000313" key="3">
    <source>
        <dbReference type="Proteomes" id="UP000763641"/>
    </source>
</evidence>
<dbReference type="InterPro" id="IPR016181">
    <property type="entry name" value="Acyl_CoA_acyltransferase"/>
</dbReference>
<dbReference type="RefSeq" id="WP_204196846.1">
    <property type="nucleotide sequence ID" value="NZ_JAFEMC010000002.1"/>
</dbReference>
<proteinExistence type="predicted"/>
<dbReference type="SUPFAM" id="SSF55729">
    <property type="entry name" value="Acyl-CoA N-acyltransferases (Nat)"/>
    <property type="match status" value="1"/>
</dbReference>
<comment type="caution">
    <text evidence="2">The sequence shown here is derived from an EMBL/GenBank/DDBJ whole genome shotgun (WGS) entry which is preliminary data.</text>
</comment>
<keyword evidence="3" id="KW-1185">Reference proteome</keyword>
<feature type="domain" description="BioF2-like acetyltransferase" evidence="1">
    <location>
        <begin position="98"/>
        <end position="239"/>
    </location>
</feature>
<organism evidence="2 3">
    <name type="scientific">Sphingomonas longa</name>
    <dbReference type="NCBI Taxonomy" id="2778730"/>
    <lineage>
        <taxon>Bacteria</taxon>
        <taxon>Pseudomonadati</taxon>
        <taxon>Pseudomonadota</taxon>
        <taxon>Alphaproteobacteria</taxon>
        <taxon>Sphingomonadales</taxon>
        <taxon>Sphingomonadaceae</taxon>
        <taxon>Sphingomonas</taxon>
    </lineage>
</organism>
<dbReference type="Pfam" id="PF13480">
    <property type="entry name" value="Acetyltransf_6"/>
    <property type="match status" value="1"/>
</dbReference>
<protein>
    <submittedName>
        <fullName evidence="2">GNAT family N-acetyltransferase</fullName>
    </submittedName>
</protein>
<accession>A0ABS2D567</accession>
<name>A0ABS2D567_9SPHN</name>
<evidence type="ECO:0000313" key="2">
    <source>
        <dbReference type="EMBL" id="MBM6576064.1"/>
    </source>
</evidence>
<dbReference type="InterPro" id="IPR038740">
    <property type="entry name" value="BioF2-like_GNAT_dom"/>
</dbReference>
<dbReference type="Proteomes" id="UP000763641">
    <property type="component" value="Unassembled WGS sequence"/>
</dbReference>
<dbReference type="Gene3D" id="3.40.630.30">
    <property type="match status" value="1"/>
</dbReference>
<gene>
    <name evidence="2" type="ORF">ILT43_06735</name>
</gene>
<dbReference type="EMBL" id="JAFEMC010000002">
    <property type="protein sequence ID" value="MBM6576064.1"/>
    <property type="molecule type" value="Genomic_DNA"/>
</dbReference>
<evidence type="ECO:0000259" key="1">
    <source>
        <dbReference type="Pfam" id="PF13480"/>
    </source>
</evidence>
<reference evidence="2 3" key="1">
    <citation type="submission" date="2020-12" db="EMBL/GenBank/DDBJ databases">
        <title>Sphingomonas sp.</title>
        <authorList>
            <person name="Kim M.K."/>
        </authorList>
    </citation>
    <scope>NUCLEOTIDE SEQUENCE [LARGE SCALE GENOMIC DNA]</scope>
    <source>
        <strain evidence="2 3">BT552</strain>
    </source>
</reference>
<sequence>MSQAGAFRLQVGARTLATIPRRLVRVGLSLDAALAGQMPVLPPLGDAHGYRITSLPDTVAACGLLPDRLLRHVQQRYVRRWTDLTIGHDAWLAGLSANARSGLKRKGRKLAGEGRLDIRRYRDRDGIAVFHALTRPLSATTYQEKLLDAGLPENPAPLFAAADRDEVRAWLMLMDDRPIAYLCCTAEGTALRYDYVGHDPALGAWSPGTALHAQAMADLFAEKRFTRFDFTEGDGQHKRLFSTRGVACVDLLLLRPSIANRGALGVLSGFESGVGLAKRLTAVPVLKRLADRVRR</sequence>